<keyword evidence="8" id="KW-0653">Protein transport</keyword>
<dbReference type="Proteomes" id="UP001153712">
    <property type="component" value="Chromosome 1"/>
</dbReference>
<protein>
    <recommendedName>
        <fullName evidence="8">Mitochondrial import inner membrane translocase subunit Tim21</fullName>
    </recommendedName>
</protein>
<sequence>MLPVKIIQPVLGNYRTVFKFSPIILNNVIRRHKSGKESRLTARAERAELDTNVKPLGEKVKETTKTVSYLGIIALGVAVTGTLFYAVFKELFSSNSPNNIYSKAVKKCIADPRVEDKLGNPISAYGEETRRGRRQHVSHVVYMGKDGRKHLRMQFHLKGSFHKGVAQLDMVENDAGNFEYRYLFVEVDDMLRNVIVVEDNRHEASTVVPDGSFADFKY</sequence>
<evidence type="ECO:0000256" key="1">
    <source>
        <dbReference type="ARBA" id="ARBA00004304"/>
    </source>
</evidence>
<dbReference type="EMBL" id="OU900094">
    <property type="protein sequence ID" value="CAG9854833.1"/>
    <property type="molecule type" value="Genomic_DNA"/>
</dbReference>
<evidence type="ECO:0000313" key="10">
    <source>
        <dbReference type="Proteomes" id="UP001153712"/>
    </source>
</evidence>
<keyword evidence="4" id="KW-0809">Transit peptide</keyword>
<evidence type="ECO:0000256" key="2">
    <source>
        <dbReference type="ARBA" id="ARBA00010867"/>
    </source>
</evidence>
<dbReference type="PANTHER" id="PTHR13032">
    <property type="entry name" value="MITOCHONDRIAL IMPORT INNER MEMBRANE TRANSLOCASE SUBUNIT TIM21"/>
    <property type="match status" value="1"/>
</dbReference>
<accession>A0A9N9TFI0</accession>
<proteinExistence type="inferred from homology"/>
<keyword evidence="8" id="KW-0999">Mitochondrion inner membrane</keyword>
<dbReference type="AlphaFoldDB" id="A0A9N9TFI0"/>
<keyword evidence="10" id="KW-1185">Reference proteome</keyword>
<comment type="function">
    <text evidence="8">Essential component of the TIM23 complex, a complex that mediates the translocation of transit peptide-containing proteins across the mitochondrial inner membrane.</text>
</comment>
<dbReference type="GO" id="GO:0030150">
    <property type="term" value="P:protein import into mitochondrial matrix"/>
    <property type="evidence" value="ECO:0007669"/>
    <property type="project" value="UniProtKB-UniRule"/>
</dbReference>
<comment type="subcellular location">
    <subcellularLocation>
        <location evidence="8">Mitochondrion inner membrane</location>
        <topology evidence="8">Single-pass membrane protein</topology>
    </subcellularLocation>
    <subcellularLocation>
        <location evidence="1">Mitochondrion membrane</location>
        <topology evidence="1">Single-pass membrane protein</topology>
    </subcellularLocation>
</comment>
<evidence type="ECO:0000256" key="6">
    <source>
        <dbReference type="ARBA" id="ARBA00023128"/>
    </source>
</evidence>
<keyword evidence="5 8" id="KW-1133">Transmembrane helix</keyword>
<keyword evidence="8" id="KW-0813">Transport</keyword>
<dbReference type="OrthoDB" id="436405at2759"/>
<keyword evidence="8" id="KW-0811">Translocation</keyword>
<reference evidence="9" key="1">
    <citation type="submission" date="2022-01" db="EMBL/GenBank/DDBJ databases">
        <authorList>
            <person name="King R."/>
        </authorList>
    </citation>
    <scope>NUCLEOTIDE SEQUENCE</scope>
</reference>
<comment type="similarity">
    <text evidence="2 8">Belongs to the TIM21 family.</text>
</comment>
<evidence type="ECO:0000256" key="5">
    <source>
        <dbReference type="ARBA" id="ARBA00022989"/>
    </source>
</evidence>
<gene>
    <name evidence="9" type="ORF">PHYEVI_LOCUS1293</name>
</gene>
<keyword evidence="7 8" id="KW-0472">Membrane</keyword>
<name>A0A9N9TFI0_PHYSR</name>
<evidence type="ECO:0000256" key="7">
    <source>
        <dbReference type="ARBA" id="ARBA00023136"/>
    </source>
</evidence>
<dbReference type="InterPro" id="IPR013261">
    <property type="entry name" value="Tim21"/>
</dbReference>
<evidence type="ECO:0000256" key="3">
    <source>
        <dbReference type="ARBA" id="ARBA00022692"/>
    </source>
</evidence>
<comment type="subunit">
    <text evidence="8">Component of the TIM23 complex.</text>
</comment>
<evidence type="ECO:0000256" key="4">
    <source>
        <dbReference type="ARBA" id="ARBA00022946"/>
    </source>
</evidence>
<evidence type="ECO:0000256" key="8">
    <source>
        <dbReference type="RuleBase" id="RU367142"/>
    </source>
</evidence>
<dbReference type="PANTHER" id="PTHR13032:SF6">
    <property type="entry name" value="MITOCHONDRIAL IMPORT INNER MEMBRANE TRANSLOCASE SUBUNIT TIM21"/>
    <property type="match status" value="1"/>
</dbReference>
<dbReference type="Pfam" id="PF08294">
    <property type="entry name" value="TIM21"/>
    <property type="match status" value="1"/>
</dbReference>
<organism evidence="9 10">
    <name type="scientific">Phyllotreta striolata</name>
    <name type="common">Striped flea beetle</name>
    <name type="synonym">Crioceris striolata</name>
    <dbReference type="NCBI Taxonomy" id="444603"/>
    <lineage>
        <taxon>Eukaryota</taxon>
        <taxon>Metazoa</taxon>
        <taxon>Ecdysozoa</taxon>
        <taxon>Arthropoda</taxon>
        <taxon>Hexapoda</taxon>
        <taxon>Insecta</taxon>
        <taxon>Pterygota</taxon>
        <taxon>Neoptera</taxon>
        <taxon>Endopterygota</taxon>
        <taxon>Coleoptera</taxon>
        <taxon>Polyphaga</taxon>
        <taxon>Cucujiformia</taxon>
        <taxon>Chrysomeloidea</taxon>
        <taxon>Chrysomelidae</taxon>
        <taxon>Galerucinae</taxon>
        <taxon>Alticini</taxon>
        <taxon>Phyllotreta</taxon>
    </lineage>
</organism>
<dbReference type="GO" id="GO:0005744">
    <property type="term" value="C:TIM23 mitochondrial import inner membrane translocase complex"/>
    <property type="evidence" value="ECO:0007669"/>
    <property type="project" value="UniProtKB-UniRule"/>
</dbReference>
<evidence type="ECO:0000313" key="9">
    <source>
        <dbReference type="EMBL" id="CAG9854833.1"/>
    </source>
</evidence>
<dbReference type="InterPro" id="IPR038552">
    <property type="entry name" value="Tim21_IMS_sf"/>
</dbReference>
<feature type="transmembrane region" description="Helical" evidence="8">
    <location>
        <begin position="67"/>
        <end position="88"/>
    </location>
</feature>
<dbReference type="Gene3D" id="3.10.450.320">
    <property type="entry name" value="Mitochondrial import inner membrane translocase subunit Tim21"/>
    <property type="match status" value="1"/>
</dbReference>
<keyword evidence="3 8" id="KW-0812">Transmembrane</keyword>
<keyword evidence="6 8" id="KW-0496">Mitochondrion</keyword>